<protein>
    <submittedName>
        <fullName evidence="1">Uncharacterized protein</fullName>
    </submittedName>
</protein>
<gene>
    <name evidence="1" type="ORF">ERS007739_04867</name>
</gene>
<name>A0A916LFQ7_MYCTX</name>
<dbReference type="Proteomes" id="UP000039021">
    <property type="component" value="Unassembled WGS sequence"/>
</dbReference>
<reference evidence="2" key="1">
    <citation type="submission" date="2015-03" db="EMBL/GenBank/DDBJ databases">
        <authorList>
            <consortium name="Pathogen Informatics"/>
        </authorList>
    </citation>
    <scope>NUCLEOTIDE SEQUENCE [LARGE SCALE GENOMIC DNA]</scope>
    <source>
        <strain evidence="2">N09902308</strain>
    </source>
</reference>
<organism evidence="1 2">
    <name type="scientific">Mycobacterium tuberculosis</name>
    <dbReference type="NCBI Taxonomy" id="1773"/>
    <lineage>
        <taxon>Bacteria</taxon>
        <taxon>Bacillati</taxon>
        <taxon>Actinomycetota</taxon>
        <taxon>Actinomycetes</taxon>
        <taxon>Mycobacteriales</taxon>
        <taxon>Mycobacteriaceae</taxon>
        <taxon>Mycobacterium</taxon>
        <taxon>Mycobacterium tuberculosis complex</taxon>
    </lineage>
</organism>
<dbReference type="EMBL" id="CSBK01003335">
    <property type="protein sequence ID" value="CPA81896.1"/>
    <property type="molecule type" value="Genomic_DNA"/>
</dbReference>
<evidence type="ECO:0000313" key="2">
    <source>
        <dbReference type="Proteomes" id="UP000039021"/>
    </source>
</evidence>
<dbReference type="AlphaFoldDB" id="A0A916LFQ7"/>
<comment type="caution">
    <text evidence="1">The sequence shown here is derived from an EMBL/GenBank/DDBJ whole genome shotgun (WGS) entry which is preliminary data.</text>
</comment>
<evidence type="ECO:0000313" key="1">
    <source>
        <dbReference type="EMBL" id="CPA81896.1"/>
    </source>
</evidence>
<accession>A0A916LFQ7</accession>
<sequence length="53" mass="5812">MLTALPASRLATPNPAGTGNIIKPACSGDRSRTFWKCWVITIRVPKKQDITTK</sequence>
<proteinExistence type="predicted"/>